<proteinExistence type="predicted"/>
<keyword evidence="1" id="KW-0812">Transmembrane</keyword>
<dbReference type="Proteomes" id="UP000826195">
    <property type="component" value="Unassembled WGS sequence"/>
</dbReference>
<gene>
    <name evidence="2" type="ORF">KQX54_020183</name>
</gene>
<keyword evidence="1" id="KW-1133">Transmembrane helix</keyword>
<keyword evidence="3" id="KW-1185">Reference proteome</keyword>
<keyword evidence="1" id="KW-0472">Membrane</keyword>
<name>A0AAV7J5P2_COTGL</name>
<organism evidence="2 3">
    <name type="scientific">Cotesia glomerata</name>
    <name type="common">Lepidopteran parasitic wasp</name>
    <name type="synonym">Apanteles glomeratus</name>
    <dbReference type="NCBI Taxonomy" id="32391"/>
    <lineage>
        <taxon>Eukaryota</taxon>
        <taxon>Metazoa</taxon>
        <taxon>Ecdysozoa</taxon>
        <taxon>Arthropoda</taxon>
        <taxon>Hexapoda</taxon>
        <taxon>Insecta</taxon>
        <taxon>Pterygota</taxon>
        <taxon>Neoptera</taxon>
        <taxon>Endopterygota</taxon>
        <taxon>Hymenoptera</taxon>
        <taxon>Apocrita</taxon>
        <taxon>Ichneumonoidea</taxon>
        <taxon>Braconidae</taxon>
        <taxon>Microgastrinae</taxon>
        <taxon>Cotesia</taxon>
    </lineage>
</organism>
<dbReference type="EMBL" id="JAHXZJ010000001">
    <property type="protein sequence ID" value="KAH0568295.1"/>
    <property type="molecule type" value="Genomic_DNA"/>
</dbReference>
<evidence type="ECO:0000313" key="2">
    <source>
        <dbReference type="EMBL" id="KAH0568295.1"/>
    </source>
</evidence>
<protein>
    <submittedName>
        <fullName evidence="2">Uncharacterized protein</fullName>
    </submittedName>
</protein>
<reference evidence="2 3" key="1">
    <citation type="journal article" date="2021" name="J. Hered.">
        <title>A chromosome-level genome assembly of the parasitoid wasp, Cotesia glomerata (Hymenoptera: Braconidae).</title>
        <authorList>
            <person name="Pinto B.J."/>
            <person name="Weis J.J."/>
            <person name="Gamble T."/>
            <person name="Ode P.J."/>
            <person name="Paul R."/>
            <person name="Zaspel J.M."/>
        </authorList>
    </citation>
    <scope>NUCLEOTIDE SEQUENCE [LARGE SCALE GENOMIC DNA]</scope>
    <source>
        <strain evidence="2">CgM1</strain>
    </source>
</reference>
<feature type="transmembrane region" description="Helical" evidence="1">
    <location>
        <begin position="26"/>
        <end position="46"/>
    </location>
</feature>
<accession>A0AAV7J5P2</accession>
<comment type="caution">
    <text evidence="2">The sequence shown here is derived from an EMBL/GenBank/DDBJ whole genome shotgun (WGS) entry which is preliminary data.</text>
</comment>
<dbReference type="AlphaFoldDB" id="A0AAV7J5P2"/>
<sequence length="114" mass="12975">MSMSPCRIASLTVRAFTKFELRANRVVVTGTSVAIFDVVIPFYGFYDLYRSFQVIVEYLGSQKSNACRIYQCTGTLTLTIQRIQVGYGIWQNENRLIVTVYYTRNGNSSFLSSV</sequence>
<evidence type="ECO:0000313" key="3">
    <source>
        <dbReference type="Proteomes" id="UP000826195"/>
    </source>
</evidence>
<evidence type="ECO:0000256" key="1">
    <source>
        <dbReference type="SAM" id="Phobius"/>
    </source>
</evidence>